<reference evidence="11 13" key="2">
    <citation type="submission" date="2018-12" db="EMBL/GenBank/DDBJ databases">
        <authorList>
            <person name="hu s."/>
            <person name="Xu Y."/>
            <person name="Xu B."/>
            <person name="Li F."/>
        </authorList>
    </citation>
    <scope>NUCLEOTIDE SEQUENCE [LARGE SCALE GENOMIC DNA]</scope>
    <source>
        <strain evidence="11 13">KSW2-17</strain>
    </source>
</reference>
<accession>A0A2P8GYZ6</accession>
<feature type="transmembrane region" description="Helical" evidence="7">
    <location>
        <begin position="139"/>
        <end position="162"/>
    </location>
</feature>
<dbReference type="InterPro" id="IPR000515">
    <property type="entry name" value="MetI-like"/>
</dbReference>
<organism evidence="10 12">
    <name type="scientific">Labedella gwakjiensis</name>
    <dbReference type="NCBI Taxonomy" id="390269"/>
    <lineage>
        <taxon>Bacteria</taxon>
        <taxon>Bacillati</taxon>
        <taxon>Actinomycetota</taxon>
        <taxon>Actinomycetes</taxon>
        <taxon>Micrococcales</taxon>
        <taxon>Microbacteriaceae</taxon>
        <taxon>Labedella</taxon>
    </lineage>
</organism>
<evidence type="ECO:0000256" key="8">
    <source>
        <dbReference type="SAM" id="MobiDB-lite"/>
    </source>
</evidence>
<dbReference type="EMBL" id="PYAU01000001">
    <property type="protein sequence ID" value="PSL39188.1"/>
    <property type="molecule type" value="Genomic_DNA"/>
</dbReference>
<evidence type="ECO:0000256" key="7">
    <source>
        <dbReference type="RuleBase" id="RU363032"/>
    </source>
</evidence>
<evidence type="ECO:0000313" key="11">
    <source>
        <dbReference type="EMBL" id="RUQ86380.1"/>
    </source>
</evidence>
<dbReference type="PANTHER" id="PTHR43163">
    <property type="entry name" value="DIPEPTIDE TRANSPORT SYSTEM PERMEASE PROTEIN DPPB-RELATED"/>
    <property type="match status" value="1"/>
</dbReference>
<comment type="similarity">
    <text evidence="7">Belongs to the binding-protein-dependent transport system permease family.</text>
</comment>
<feature type="transmembrane region" description="Helical" evidence="7">
    <location>
        <begin position="322"/>
        <end position="343"/>
    </location>
</feature>
<feature type="transmembrane region" description="Helical" evidence="7">
    <location>
        <begin position="49"/>
        <end position="70"/>
    </location>
</feature>
<reference evidence="10 12" key="1">
    <citation type="submission" date="2018-03" db="EMBL/GenBank/DDBJ databases">
        <title>Genomic Encyclopedia of Archaeal and Bacterial Type Strains, Phase II (KMG-II): from individual species to whole genera.</title>
        <authorList>
            <person name="Goeker M."/>
        </authorList>
    </citation>
    <scope>NUCLEOTIDE SEQUENCE [LARGE SCALE GENOMIC DNA]</scope>
    <source>
        <strain evidence="10 12">DSM 21548</strain>
    </source>
</reference>
<evidence type="ECO:0000256" key="6">
    <source>
        <dbReference type="ARBA" id="ARBA00023136"/>
    </source>
</evidence>
<keyword evidence="13" id="KW-1185">Reference proteome</keyword>
<protein>
    <submittedName>
        <fullName evidence="11">ABC transporter permease</fullName>
    </submittedName>
    <submittedName>
        <fullName evidence="10">Peptide/nickel transport system permease protein</fullName>
    </submittedName>
</protein>
<dbReference type="RefSeq" id="WP_106564090.1">
    <property type="nucleotide sequence ID" value="NZ_PYAU01000001.1"/>
</dbReference>
<keyword evidence="6 7" id="KW-0472">Membrane</keyword>
<gene>
    <name evidence="10" type="ORF">CLV49_2822</name>
    <name evidence="11" type="ORF">ELQ93_05130</name>
</gene>
<evidence type="ECO:0000256" key="2">
    <source>
        <dbReference type="ARBA" id="ARBA00022448"/>
    </source>
</evidence>
<feature type="transmembrane region" description="Helical" evidence="7">
    <location>
        <begin position="271"/>
        <end position="302"/>
    </location>
</feature>
<evidence type="ECO:0000256" key="1">
    <source>
        <dbReference type="ARBA" id="ARBA00004651"/>
    </source>
</evidence>
<keyword evidence="4 7" id="KW-0812">Transmembrane</keyword>
<keyword evidence="3" id="KW-1003">Cell membrane</keyword>
<keyword evidence="5 7" id="KW-1133">Transmembrane helix</keyword>
<dbReference type="SUPFAM" id="SSF161098">
    <property type="entry name" value="MetI-like"/>
    <property type="match status" value="1"/>
</dbReference>
<dbReference type="GO" id="GO:0005886">
    <property type="term" value="C:plasma membrane"/>
    <property type="evidence" value="ECO:0007669"/>
    <property type="project" value="UniProtKB-SubCell"/>
</dbReference>
<name>A0A2P8GYZ6_9MICO</name>
<evidence type="ECO:0000256" key="5">
    <source>
        <dbReference type="ARBA" id="ARBA00022989"/>
    </source>
</evidence>
<feature type="transmembrane region" description="Helical" evidence="7">
    <location>
        <begin position="217"/>
        <end position="236"/>
    </location>
</feature>
<dbReference type="Proteomes" id="UP000268291">
    <property type="component" value="Unassembled WGS sequence"/>
</dbReference>
<feature type="compositionally biased region" description="Low complexity" evidence="8">
    <location>
        <begin position="1"/>
        <end position="26"/>
    </location>
</feature>
<evidence type="ECO:0000313" key="10">
    <source>
        <dbReference type="EMBL" id="PSL39188.1"/>
    </source>
</evidence>
<comment type="subcellular location">
    <subcellularLocation>
        <location evidence="1 7">Cell membrane</location>
        <topology evidence="1 7">Multi-pass membrane protein</topology>
    </subcellularLocation>
</comment>
<dbReference type="CDD" id="cd06261">
    <property type="entry name" value="TM_PBP2"/>
    <property type="match status" value="1"/>
</dbReference>
<keyword evidence="2 7" id="KW-0813">Transport</keyword>
<dbReference type="OrthoDB" id="4695618at2"/>
<feature type="transmembrane region" description="Helical" evidence="7">
    <location>
        <begin position="174"/>
        <end position="205"/>
    </location>
</feature>
<sequence>MTLPSTTVTTGTTTGADAPTPSTAAPGGRGERLRVLAGSPRLAFVLRRLLRAVVSLAIVLMASFFLVHLVPGDPVRAALGPTVSPEAVEALRRSLGLDLPLWQQFTNYVGGLFTGDLGVSVTSQRPVATTIAERLPTTLLLSVISFLIAALGAFPIGVATAVSARSGRRRAADLGVSGLLGILIAIPNFLLAVLLISLFSVGLQWFPPAGWGQPSQVVLPVVALAIGPLAYLARIVHVEMLRVLDEPYITTARSKRLPAQILYLRHALPNIVAASLTAGGVVLVGLVAGTVLIETVFVIPGIGSTIVSSITTKDYPLIQGVVLVYAVLVLAANLVIDLALAVLDPRSTIAEA</sequence>
<dbReference type="GO" id="GO:0055085">
    <property type="term" value="P:transmembrane transport"/>
    <property type="evidence" value="ECO:0007669"/>
    <property type="project" value="InterPro"/>
</dbReference>
<feature type="domain" description="ABC transmembrane type-1" evidence="9">
    <location>
        <begin position="135"/>
        <end position="336"/>
    </location>
</feature>
<dbReference type="AlphaFoldDB" id="A0A2P8GYZ6"/>
<comment type="caution">
    <text evidence="10">The sequence shown here is derived from an EMBL/GenBank/DDBJ whole genome shotgun (WGS) entry which is preliminary data.</text>
</comment>
<dbReference type="InterPro" id="IPR045621">
    <property type="entry name" value="BPD_transp_1_N"/>
</dbReference>
<dbReference type="PROSITE" id="PS50928">
    <property type="entry name" value="ABC_TM1"/>
    <property type="match status" value="1"/>
</dbReference>
<evidence type="ECO:0000313" key="12">
    <source>
        <dbReference type="Proteomes" id="UP000241203"/>
    </source>
</evidence>
<dbReference type="EMBL" id="RZGY01000001">
    <property type="protein sequence ID" value="RUQ86380.1"/>
    <property type="molecule type" value="Genomic_DNA"/>
</dbReference>
<dbReference type="Pfam" id="PF19300">
    <property type="entry name" value="BPD_transp_1_N"/>
    <property type="match status" value="1"/>
</dbReference>
<evidence type="ECO:0000256" key="3">
    <source>
        <dbReference type="ARBA" id="ARBA00022475"/>
    </source>
</evidence>
<feature type="region of interest" description="Disordered" evidence="8">
    <location>
        <begin position="1"/>
        <end position="30"/>
    </location>
</feature>
<dbReference type="Gene3D" id="1.10.3720.10">
    <property type="entry name" value="MetI-like"/>
    <property type="match status" value="1"/>
</dbReference>
<dbReference type="InterPro" id="IPR035906">
    <property type="entry name" value="MetI-like_sf"/>
</dbReference>
<dbReference type="Pfam" id="PF00528">
    <property type="entry name" value="BPD_transp_1"/>
    <property type="match status" value="1"/>
</dbReference>
<dbReference type="PANTHER" id="PTHR43163:SF6">
    <property type="entry name" value="DIPEPTIDE TRANSPORT SYSTEM PERMEASE PROTEIN DPPB-RELATED"/>
    <property type="match status" value="1"/>
</dbReference>
<evidence type="ECO:0000256" key="4">
    <source>
        <dbReference type="ARBA" id="ARBA00022692"/>
    </source>
</evidence>
<dbReference type="Proteomes" id="UP000241203">
    <property type="component" value="Unassembled WGS sequence"/>
</dbReference>
<evidence type="ECO:0000313" key="13">
    <source>
        <dbReference type="Proteomes" id="UP000268291"/>
    </source>
</evidence>
<evidence type="ECO:0000259" key="9">
    <source>
        <dbReference type="PROSITE" id="PS50928"/>
    </source>
</evidence>
<proteinExistence type="inferred from homology"/>